<dbReference type="Proteomes" id="UP000186817">
    <property type="component" value="Unassembled WGS sequence"/>
</dbReference>
<dbReference type="OrthoDB" id="10249245at2759"/>
<accession>A0A1Q9D5E4</accession>
<feature type="domain" description="ADF-H" evidence="3">
    <location>
        <begin position="3"/>
        <end position="135"/>
    </location>
</feature>
<dbReference type="AlphaFoldDB" id="A0A1Q9D5E4"/>
<dbReference type="OMA" id="ITFYSWS"/>
<dbReference type="InterPro" id="IPR029006">
    <property type="entry name" value="ADF-H/Gelsolin-like_dom_sf"/>
</dbReference>
<evidence type="ECO:0000256" key="2">
    <source>
        <dbReference type="ARBA" id="ARBA00023203"/>
    </source>
</evidence>
<evidence type="ECO:0000313" key="5">
    <source>
        <dbReference type="Proteomes" id="UP000186817"/>
    </source>
</evidence>
<keyword evidence="2" id="KW-0009">Actin-binding</keyword>
<dbReference type="GO" id="GO:0030042">
    <property type="term" value="P:actin filament depolymerization"/>
    <property type="evidence" value="ECO:0007669"/>
    <property type="project" value="InterPro"/>
</dbReference>
<dbReference type="EMBL" id="LSRX01000711">
    <property type="protein sequence ID" value="OLP90439.1"/>
    <property type="molecule type" value="Genomic_DNA"/>
</dbReference>
<proteinExistence type="inferred from homology"/>
<keyword evidence="5" id="KW-1185">Reference proteome</keyword>
<dbReference type="PANTHER" id="PTHR11913">
    <property type="entry name" value="COFILIN-RELATED"/>
    <property type="match status" value="1"/>
</dbReference>
<reference evidence="4 5" key="1">
    <citation type="submission" date="2016-02" db="EMBL/GenBank/DDBJ databases">
        <title>Genome analysis of coral dinoflagellate symbionts highlights evolutionary adaptations to a symbiotic lifestyle.</title>
        <authorList>
            <person name="Aranda M."/>
            <person name="Li Y."/>
            <person name="Liew Y.J."/>
            <person name="Baumgarten S."/>
            <person name="Simakov O."/>
            <person name="Wilson M."/>
            <person name="Piel J."/>
            <person name="Ashoor H."/>
            <person name="Bougouffa S."/>
            <person name="Bajic V.B."/>
            <person name="Ryu T."/>
            <person name="Ravasi T."/>
            <person name="Bayer T."/>
            <person name="Micklem G."/>
            <person name="Kim H."/>
            <person name="Bhak J."/>
            <person name="Lajeunesse T.C."/>
            <person name="Voolstra C.R."/>
        </authorList>
    </citation>
    <scope>NUCLEOTIDE SEQUENCE [LARGE SCALE GENOMIC DNA]</scope>
    <source>
        <strain evidence="4 5">CCMP2467</strain>
    </source>
</reference>
<evidence type="ECO:0000256" key="1">
    <source>
        <dbReference type="ARBA" id="ARBA00006844"/>
    </source>
</evidence>
<protein>
    <submittedName>
        <fullName evidence="4">Actophorin</fullName>
    </submittedName>
</protein>
<organism evidence="4 5">
    <name type="scientific">Symbiodinium microadriaticum</name>
    <name type="common">Dinoflagellate</name>
    <name type="synonym">Zooxanthella microadriatica</name>
    <dbReference type="NCBI Taxonomy" id="2951"/>
    <lineage>
        <taxon>Eukaryota</taxon>
        <taxon>Sar</taxon>
        <taxon>Alveolata</taxon>
        <taxon>Dinophyceae</taxon>
        <taxon>Suessiales</taxon>
        <taxon>Symbiodiniaceae</taxon>
        <taxon>Symbiodinium</taxon>
    </lineage>
</organism>
<dbReference type="Pfam" id="PF00241">
    <property type="entry name" value="Cofilin_ADF"/>
    <property type="match status" value="1"/>
</dbReference>
<gene>
    <name evidence="4" type="primary">Actophorin</name>
    <name evidence="4" type="ORF">AK812_SmicGene27988</name>
</gene>
<dbReference type="InterPro" id="IPR017904">
    <property type="entry name" value="ADF/Cofilin"/>
</dbReference>
<sequence length="143" mass="16334">MSGVAVNDGCVDLYNQIKMKKDLRYVIFKIENHKEIVTECQGPVGETYKDFVSKLPEGEPRYALVDYEYTSEDGRPQSKLCFVFWSPDDKTTVKDRMVYASSKDALKKKFPGIMKEVQANDMGDLDAKEAWASSQVDDLMKKK</sequence>
<dbReference type="InterPro" id="IPR002108">
    <property type="entry name" value="ADF-H"/>
</dbReference>
<comment type="similarity">
    <text evidence="1">Belongs to the actin-binding proteins ADF family.</text>
</comment>
<dbReference type="SMART" id="SM00102">
    <property type="entry name" value="ADF"/>
    <property type="match status" value="1"/>
</dbReference>
<name>A0A1Q9D5E4_SYMMI</name>
<evidence type="ECO:0000313" key="4">
    <source>
        <dbReference type="EMBL" id="OLP90439.1"/>
    </source>
</evidence>
<dbReference type="CDD" id="cd11286">
    <property type="entry name" value="ADF_cofilin_like"/>
    <property type="match status" value="1"/>
</dbReference>
<evidence type="ECO:0000259" key="3">
    <source>
        <dbReference type="PROSITE" id="PS51263"/>
    </source>
</evidence>
<dbReference type="GO" id="GO:0003779">
    <property type="term" value="F:actin binding"/>
    <property type="evidence" value="ECO:0007669"/>
    <property type="project" value="UniProtKB-KW"/>
</dbReference>
<comment type="caution">
    <text evidence="4">The sequence shown here is derived from an EMBL/GenBank/DDBJ whole genome shotgun (WGS) entry which is preliminary data.</text>
</comment>
<dbReference type="GO" id="GO:0015629">
    <property type="term" value="C:actin cytoskeleton"/>
    <property type="evidence" value="ECO:0007669"/>
    <property type="project" value="InterPro"/>
</dbReference>
<dbReference type="SUPFAM" id="SSF55753">
    <property type="entry name" value="Actin depolymerizing proteins"/>
    <property type="match status" value="1"/>
</dbReference>
<dbReference type="PROSITE" id="PS51263">
    <property type="entry name" value="ADF_H"/>
    <property type="match status" value="1"/>
</dbReference>
<dbReference type="Gene3D" id="3.40.20.10">
    <property type="entry name" value="Severin"/>
    <property type="match status" value="1"/>
</dbReference>